<dbReference type="Pfam" id="PF07559">
    <property type="entry name" value="FlgE_D2"/>
    <property type="match status" value="1"/>
</dbReference>
<feature type="domain" description="Flagellar basal body rod protein N-terminal" evidence="6">
    <location>
        <begin position="10"/>
        <end position="37"/>
    </location>
</feature>
<comment type="subcellular location">
    <subcellularLocation>
        <location evidence="1 5">Bacterial flagellum basal body</location>
    </subcellularLocation>
</comment>
<evidence type="ECO:0000256" key="3">
    <source>
        <dbReference type="ARBA" id="ARBA00019015"/>
    </source>
</evidence>
<dbReference type="InterPro" id="IPR001444">
    <property type="entry name" value="Flag_bb_rod_N"/>
</dbReference>
<feature type="domain" description="Flagellar basal-body/hook protein C-terminal" evidence="7">
    <location>
        <begin position="568"/>
        <end position="611"/>
    </location>
</feature>
<dbReference type="InterPro" id="IPR010930">
    <property type="entry name" value="Flg_bb/hook_C_dom"/>
</dbReference>
<dbReference type="GO" id="GO:0009425">
    <property type="term" value="C:bacterial-type flagellum basal body"/>
    <property type="evidence" value="ECO:0007669"/>
    <property type="project" value="UniProtKB-SubCell"/>
</dbReference>
<dbReference type="NCBIfam" id="TIGR03506">
    <property type="entry name" value="FlgEFG_subfam"/>
    <property type="match status" value="1"/>
</dbReference>
<dbReference type="Proteomes" id="UP000507962">
    <property type="component" value="Unassembled WGS sequence"/>
</dbReference>
<dbReference type="GO" id="GO:0009424">
    <property type="term" value="C:bacterial-type flagellum hook"/>
    <property type="evidence" value="ECO:0007669"/>
    <property type="project" value="TreeGrafter"/>
</dbReference>
<dbReference type="AlphaFoldDB" id="A0A4U8YHC8"/>
<evidence type="ECO:0000259" key="8">
    <source>
        <dbReference type="Pfam" id="PF07559"/>
    </source>
</evidence>
<reference evidence="10 11" key="1">
    <citation type="submission" date="2019-03" db="EMBL/GenBank/DDBJ databases">
        <authorList>
            <person name="Nijsse B."/>
        </authorList>
    </citation>
    <scope>NUCLEOTIDE SEQUENCE [LARGE SCALE GENOMIC DNA]</scope>
    <source>
        <strain evidence="10">Desulfoluna butyratoxydans MSL71</strain>
    </source>
</reference>
<name>A0A4U8YHC8_9BACT</name>
<evidence type="ECO:0000256" key="1">
    <source>
        <dbReference type="ARBA" id="ARBA00004117"/>
    </source>
</evidence>
<dbReference type="InterPro" id="IPR037058">
    <property type="entry name" value="Falgellar_hook_FlgE_sf"/>
</dbReference>
<dbReference type="EMBL" id="CAADHO010000001">
    <property type="protein sequence ID" value="VFQ42640.1"/>
    <property type="molecule type" value="Genomic_DNA"/>
</dbReference>
<dbReference type="RefSeq" id="WP_180136871.1">
    <property type="nucleotide sequence ID" value="NZ_CAADHO010000001.1"/>
</dbReference>
<evidence type="ECO:0000259" key="9">
    <source>
        <dbReference type="Pfam" id="PF22692"/>
    </source>
</evidence>
<evidence type="ECO:0000256" key="4">
    <source>
        <dbReference type="ARBA" id="ARBA00023143"/>
    </source>
</evidence>
<protein>
    <recommendedName>
        <fullName evidence="3 5">Flagellar hook protein FlgE</fullName>
    </recommendedName>
</protein>
<evidence type="ECO:0000256" key="2">
    <source>
        <dbReference type="ARBA" id="ARBA00009677"/>
    </source>
</evidence>
<sequence length="613" mass="63987">MSLTSSLFSGVSGLSAMGNAMTVIGDNIANVNTIGFKSSRVTFQDVLSQTVATNSGSAQVGRGTSVGEIAGQFAQGSFESTESPTDLAIGGEGFFIVRHPKNEAEQYFTRAGEFRFDKDGNFTTPSGYITQGWSVRRNEATGDVEDVGSIQDIQLESFTSPPEKTNKISVITNLDARGKDNTVGPGVPLSTAWDGRPGAGINISDLAFEYQTTVKAFDALGSTHDLTLYFDKGAGDGSYEYIVTCNPEEDMRDIFNSDEDRGRGLLGRGTLNFTTDGLLASQTFERFVGNSGGNLTVANSTWTSGTPKVSGDWSGDPAVLAGGPPATETYSFTVAPSATAADPAADPAAGGGVVGTNPIVLNWTAAGSGKTGTITVPADFKNGNSVEGPDGIVLRLEEDTSVAVGSTFDVVISAGDPDALDNADGWSDMSGDFQNQHFTVAADFLGGNNRTTEMGIELDMGIAFDGTNWAPAGLSSTQFASASTTVFQSASGYGAGSLQNISVDVDGIITGQYSNGQVTPLFRVALGKFQNVQGLFKEGGNLFSETRLSGSVITNRPGTNGLGSLAPNSLEQSNVDMASEFVKMITNQRAYQANSKIVTTVDTMLGDTISMKR</sequence>
<accession>A0A4U8YHC8</accession>
<dbReference type="GO" id="GO:0005829">
    <property type="term" value="C:cytosol"/>
    <property type="evidence" value="ECO:0007669"/>
    <property type="project" value="TreeGrafter"/>
</dbReference>
<dbReference type="Pfam" id="PF22692">
    <property type="entry name" value="LlgE_F_G_D1"/>
    <property type="match status" value="1"/>
</dbReference>
<dbReference type="Pfam" id="PF00460">
    <property type="entry name" value="Flg_bb_rod"/>
    <property type="match status" value="1"/>
</dbReference>
<dbReference type="PANTHER" id="PTHR30435">
    <property type="entry name" value="FLAGELLAR PROTEIN"/>
    <property type="match status" value="1"/>
</dbReference>
<dbReference type="Pfam" id="PF06429">
    <property type="entry name" value="Flg_bbr_C"/>
    <property type="match status" value="1"/>
</dbReference>
<gene>
    <name evidence="10" type="ORF">MSL71_2610</name>
</gene>
<dbReference type="PANTHER" id="PTHR30435:SF1">
    <property type="entry name" value="FLAGELLAR HOOK PROTEIN FLGE"/>
    <property type="match status" value="1"/>
</dbReference>
<feature type="domain" description="Flagellar hook protein FlgE D2" evidence="8">
    <location>
        <begin position="207"/>
        <end position="493"/>
    </location>
</feature>
<keyword evidence="4 5" id="KW-0975">Bacterial flagellum</keyword>
<dbReference type="InterPro" id="IPR020013">
    <property type="entry name" value="Flagellar_FlgE/F/G"/>
</dbReference>
<dbReference type="Gene3D" id="2.60.98.20">
    <property type="entry name" value="Flagellar hook protein FlgE"/>
    <property type="match status" value="1"/>
</dbReference>
<evidence type="ECO:0000313" key="11">
    <source>
        <dbReference type="Proteomes" id="UP000507962"/>
    </source>
</evidence>
<evidence type="ECO:0000313" key="10">
    <source>
        <dbReference type="EMBL" id="VFQ42640.1"/>
    </source>
</evidence>
<evidence type="ECO:0000259" key="7">
    <source>
        <dbReference type="Pfam" id="PF06429"/>
    </source>
</evidence>
<dbReference type="PROSITE" id="PS00588">
    <property type="entry name" value="FLAGELLA_BB_ROD"/>
    <property type="match status" value="1"/>
</dbReference>
<comment type="similarity">
    <text evidence="2 5">Belongs to the flagella basal body rod proteins family.</text>
</comment>
<dbReference type="InterPro" id="IPR011491">
    <property type="entry name" value="FlgE_D2"/>
</dbReference>
<dbReference type="GO" id="GO:0071978">
    <property type="term" value="P:bacterial-type flagellum-dependent swarming motility"/>
    <property type="evidence" value="ECO:0007669"/>
    <property type="project" value="TreeGrafter"/>
</dbReference>
<evidence type="ECO:0000259" key="6">
    <source>
        <dbReference type="Pfam" id="PF00460"/>
    </source>
</evidence>
<proteinExistence type="inferred from homology"/>
<dbReference type="SUPFAM" id="SSF117143">
    <property type="entry name" value="Flagellar hook protein flgE"/>
    <property type="match status" value="1"/>
</dbReference>
<dbReference type="InterPro" id="IPR037925">
    <property type="entry name" value="FlgE/F/G-like"/>
</dbReference>
<organism evidence="10 11">
    <name type="scientific">Desulfoluna butyratoxydans</name>
    <dbReference type="NCBI Taxonomy" id="231438"/>
    <lineage>
        <taxon>Bacteria</taxon>
        <taxon>Pseudomonadati</taxon>
        <taxon>Thermodesulfobacteriota</taxon>
        <taxon>Desulfobacteria</taxon>
        <taxon>Desulfobacterales</taxon>
        <taxon>Desulfolunaceae</taxon>
        <taxon>Desulfoluna</taxon>
    </lineage>
</organism>
<feature type="domain" description="Flagellar hook protein FlgE/F/G-like D1" evidence="9">
    <location>
        <begin position="88"/>
        <end position="153"/>
    </location>
</feature>
<dbReference type="InterPro" id="IPR053967">
    <property type="entry name" value="LlgE_F_G-like_D1"/>
</dbReference>
<dbReference type="InterPro" id="IPR019776">
    <property type="entry name" value="Flagellar_basal_body_rod_CS"/>
</dbReference>
<evidence type="ECO:0000256" key="5">
    <source>
        <dbReference type="RuleBase" id="RU362116"/>
    </source>
</evidence>
<keyword evidence="11" id="KW-1185">Reference proteome</keyword>
<comment type="function">
    <text evidence="5">A flexible structure which links the flagellar filament to the drive apparatus in the basal body.</text>
</comment>